<protein>
    <submittedName>
        <fullName evidence="1">Uncharacterized protein</fullName>
    </submittedName>
</protein>
<name>A0A0A9BJT7_ARUDO</name>
<accession>A0A0A9BJT7</accession>
<reference evidence="1" key="1">
    <citation type="submission" date="2014-09" db="EMBL/GenBank/DDBJ databases">
        <authorList>
            <person name="Magalhaes I.L.F."/>
            <person name="Oliveira U."/>
            <person name="Santos F.R."/>
            <person name="Vidigal T.H.D.A."/>
            <person name="Brescovit A.D."/>
            <person name="Santos A.J."/>
        </authorList>
    </citation>
    <scope>NUCLEOTIDE SEQUENCE</scope>
    <source>
        <tissue evidence="1">Shoot tissue taken approximately 20 cm above the soil surface</tissue>
    </source>
</reference>
<evidence type="ECO:0000313" key="1">
    <source>
        <dbReference type="EMBL" id="JAD61490.1"/>
    </source>
</evidence>
<sequence length="148" mass="16377">MPCGPDGVATPVVLNLNRPDERASHDIDLFHAGVNAIVPWPASLPAPWSWSHWNRFFHHAVSNLVICISLRLSKHVVAQRWASRGPCSTNKLLRCHLAFLNMNSNAIDVPPLPAMKSYYPSIGKTCGEVCAVLISIWSICPLVRVECE</sequence>
<dbReference type="EMBL" id="GBRH01236405">
    <property type="protein sequence ID" value="JAD61490.1"/>
    <property type="molecule type" value="Transcribed_RNA"/>
</dbReference>
<proteinExistence type="predicted"/>
<organism evidence="1">
    <name type="scientific">Arundo donax</name>
    <name type="common">Giant reed</name>
    <name type="synonym">Donax arundinaceus</name>
    <dbReference type="NCBI Taxonomy" id="35708"/>
    <lineage>
        <taxon>Eukaryota</taxon>
        <taxon>Viridiplantae</taxon>
        <taxon>Streptophyta</taxon>
        <taxon>Embryophyta</taxon>
        <taxon>Tracheophyta</taxon>
        <taxon>Spermatophyta</taxon>
        <taxon>Magnoliopsida</taxon>
        <taxon>Liliopsida</taxon>
        <taxon>Poales</taxon>
        <taxon>Poaceae</taxon>
        <taxon>PACMAD clade</taxon>
        <taxon>Arundinoideae</taxon>
        <taxon>Arundineae</taxon>
        <taxon>Arundo</taxon>
    </lineage>
</organism>
<dbReference type="AlphaFoldDB" id="A0A0A9BJT7"/>
<reference evidence="1" key="2">
    <citation type="journal article" date="2015" name="Data Brief">
        <title>Shoot transcriptome of the giant reed, Arundo donax.</title>
        <authorList>
            <person name="Barrero R.A."/>
            <person name="Guerrero F.D."/>
            <person name="Moolhuijzen P."/>
            <person name="Goolsby J.A."/>
            <person name="Tidwell J."/>
            <person name="Bellgard S.E."/>
            <person name="Bellgard M.I."/>
        </authorList>
    </citation>
    <scope>NUCLEOTIDE SEQUENCE</scope>
    <source>
        <tissue evidence="1">Shoot tissue taken approximately 20 cm above the soil surface</tissue>
    </source>
</reference>